<dbReference type="EMBL" id="JAPFFF010000011">
    <property type="protein sequence ID" value="KAK8878535.1"/>
    <property type="molecule type" value="Genomic_DNA"/>
</dbReference>
<keyword evidence="3" id="KW-1185">Reference proteome</keyword>
<gene>
    <name evidence="2" type="ORF">M9Y10_005315</name>
</gene>
<comment type="caution">
    <text evidence="2">The sequence shown here is derived from an EMBL/GenBank/DDBJ whole genome shotgun (WGS) entry which is preliminary data.</text>
</comment>
<sequence>MSELGQYVKREEISRNDCCVKYCAFDKQKGVEVLWYELSIRTPSSMNNDLISKIKTLGNIKHQNIISPFHAWLDKGKHLCYFLTEYFSNQTLSSYVQNIGHNLSRTAIGNWCAQIMDALEVLHSLKPPFVHGNIRCDNIFIDPSNGAIKVGLPDFDVFYSSETRPIQAPEAQKFVCISKNDVWSLGMAVLEMATSKKPFSDVHSDVQLRDKLFSGCLPPEFLEISDPVIADFIQICILPLEQRPSVPQLRDHPLFAEIELNDESGNHSMNNNMLSRGITSDIQKMPEFAALIQKQNQEKRELLHQHEIQQKALREKIRKRNQGLM</sequence>
<dbReference type="PANTHER" id="PTHR13902">
    <property type="entry name" value="SERINE/THREONINE-PROTEIN KINASE WNK WITH NO LYSINE -RELATED"/>
    <property type="match status" value="1"/>
</dbReference>
<evidence type="ECO:0000259" key="1">
    <source>
        <dbReference type="PROSITE" id="PS50011"/>
    </source>
</evidence>
<dbReference type="Pfam" id="PF00069">
    <property type="entry name" value="Pkinase"/>
    <property type="match status" value="1"/>
</dbReference>
<evidence type="ECO:0000313" key="2">
    <source>
        <dbReference type="EMBL" id="KAK8878535.1"/>
    </source>
</evidence>
<dbReference type="Gene3D" id="1.10.510.10">
    <property type="entry name" value="Transferase(Phosphotransferase) domain 1"/>
    <property type="match status" value="1"/>
</dbReference>
<dbReference type="PROSITE" id="PS50011">
    <property type="entry name" value="PROTEIN_KINASE_DOM"/>
    <property type="match status" value="1"/>
</dbReference>
<name>A0ABR2JLA1_9EUKA</name>
<proteinExistence type="predicted"/>
<dbReference type="SUPFAM" id="SSF56112">
    <property type="entry name" value="Protein kinase-like (PK-like)"/>
    <property type="match status" value="1"/>
</dbReference>
<dbReference type="InterPro" id="IPR050588">
    <property type="entry name" value="WNK_Ser-Thr_kinase"/>
</dbReference>
<protein>
    <recommendedName>
        <fullName evidence="1">Protein kinase domain-containing protein</fullName>
    </recommendedName>
</protein>
<dbReference type="InterPro" id="IPR011009">
    <property type="entry name" value="Kinase-like_dom_sf"/>
</dbReference>
<dbReference type="InterPro" id="IPR000719">
    <property type="entry name" value="Prot_kinase_dom"/>
</dbReference>
<evidence type="ECO:0000313" key="3">
    <source>
        <dbReference type="Proteomes" id="UP001470230"/>
    </source>
</evidence>
<dbReference type="Proteomes" id="UP001470230">
    <property type="component" value="Unassembled WGS sequence"/>
</dbReference>
<feature type="domain" description="Protein kinase" evidence="1">
    <location>
        <begin position="1"/>
        <end position="255"/>
    </location>
</feature>
<reference evidence="2 3" key="1">
    <citation type="submission" date="2024-04" db="EMBL/GenBank/DDBJ databases">
        <title>Tritrichomonas musculus Genome.</title>
        <authorList>
            <person name="Alves-Ferreira E."/>
            <person name="Grigg M."/>
            <person name="Lorenzi H."/>
            <person name="Galac M."/>
        </authorList>
    </citation>
    <scope>NUCLEOTIDE SEQUENCE [LARGE SCALE GENOMIC DNA]</scope>
    <source>
        <strain evidence="2 3">EAF2021</strain>
    </source>
</reference>
<organism evidence="2 3">
    <name type="scientific">Tritrichomonas musculus</name>
    <dbReference type="NCBI Taxonomy" id="1915356"/>
    <lineage>
        <taxon>Eukaryota</taxon>
        <taxon>Metamonada</taxon>
        <taxon>Parabasalia</taxon>
        <taxon>Tritrichomonadida</taxon>
        <taxon>Tritrichomonadidae</taxon>
        <taxon>Tritrichomonas</taxon>
    </lineage>
</organism>
<dbReference type="Gene3D" id="3.30.200.20">
    <property type="entry name" value="Phosphorylase Kinase, domain 1"/>
    <property type="match status" value="1"/>
</dbReference>
<accession>A0ABR2JLA1</accession>